<evidence type="ECO:0000313" key="4">
    <source>
        <dbReference type="RefSeq" id="XP_032804430.1"/>
    </source>
</evidence>
<feature type="compositionally biased region" description="Gly residues" evidence="1">
    <location>
        <begin position="418"/>
        <end position="432"/>
    </location>
</feature>
<feature type="compositionally biased region" description="Polar residues" evidence="1">
    <location>
        <begin position="327"/>
        <end position="338"/>
    </location>
</feature>
<keyword evidence="2" id="KW-1185">Reference proteome</keyword>
<evidence type="ECO:0000313" key="2">
    <source>
        <dbReference type="Proteomes" id="UP001318040"/>
    </source>
</evidence>
<proteinExistence type="predicted"/>
<organism evidence="2 4">
    <name type="scientific">Petromyzon marinus</name>
    <name type="common">Sea lamprey</name>
    <dbReference type="NCBI Taxonomy" id="7757"/>
    <lineage>
        <taxon>Eukaryota</taxon>
        <taxon>Metazoa</taxon>
        <taxon>Chordata</taxon>
        <taxon>Craniata</taxon>
        <taxon>Vertebrata</taxon>
        <taxon>Cyclostomata</taxon>
        <taxon>Hyperoartia</taxon>
        <taxon>Petromyzontiformes</taxon>
        <taxon>Petromyzontidae</taxon>
        <taxon>Petromyzon</taxon>
    </lineage>
</organism>
<feature type="region of interest" description="Disordered" evidence="1">
    <location>
        <begin position="312"/>
        <end position="338"/>
    </location>
</feature>
<dbReference type="GeneID" id="116939761"/>
<gene>
    <name evidence="3 4" type="primary">LOC116939761</name>
</gene>
<name>A0AAJ7SRX5_PETMA</name>
<dbReference type="AlphaFoldDB" id="A0AAJ7SRX5"/>
<dbReference type="RefSeq" id="XP_032804429.1">
    <property type="nucleotide sequence ID" value="XM_032948538.1"/>
</dbReference>
<feature type="region of interest" description="Disordered" evidence="1">
    <location>
        <begin position="381"/>
        <end position="434"/>
    </location>
</feature>
<dbReference type="KEGG" id="pmrn:116939761"/>
<evidence type="ECO:0000256" key="1">
    <source>
        <dbReference type="SAM" id="MobiDB-lite"/>
    </source>
</evidence>
<dbReference type="Proteomes" id="UP001318040">
    <property type="component" value="Chromosome 6"/>
</dbReference>
<sequence>MDGFSPCAQPPAWARRWHAGSSLLEQHAGNEALNLIEVRSGFSGQVVKHGEPRRLRSGPSRALAVLGKDVSSRSSTRQLHALARRNMWESPQPGLGHVVLAAHNSRHAVGTAARNEHRQAPVHDQQPGETGRLATAVHFQDCSDAARPSCPLSPSKGDVALATRPPASARVLCARNVHPLASPLGNPLTVLSLRTAAEPRRVEQVSEVCRRRARGLASCRLLSLPGPCLSLLPHSFHECSSARPSHLSRSCPNPAFLGARHAASLVATARPITTCAGNVGAGRRSHPEGPPMQSSPAARHCRALTLTPGDVSARASHVNGRPGRRANPNTAWRSPDQRSPSVWLHIPVALRGARVAGELNGSEAHDGGRCAIGADLREEQVSGGPRARFKPSVPKPHNSFDVTGPTMAGNRCREPPGRSGGDGGGDGGGGGANAVEIFHGQIAAAESPPSRPTAHAGASRHGDFGWKEAKMAVVGDTGGQIQVIINIRSRECVPTTGEDQRE</sequence>
<accession>A0AAJ7SRX5</accession>
<evidence type="ECO:0000313" key="3">
    <source>
        <dbReference type="RefSeq" id="XP_032804429.1"/>
    </source>
</evidence>
<reference evidence="3 4" key="1">
    <citation type="submission" date="2025-04" db="UniProtKB">
        <authorList>
            <consortium name="RefSeq"/>
        </authorList>
    </citation>
    <scope>IDENTIFICATION</scope>
    <source>
        <tissue evidence="3 4">Sperm</tissue>
    </source>
</reference>
<protein>
    <submittedName>
        <fullName evidence="3 4">Uncharacterized protein LOC116939761 isoform X1</fullName>
    </submittedName>
</protein>
<dbReference type="RefSeq" id="XP_032804430.1">
    <property type="nucleotide sequence ID" value="XM_032948539.1"/>
</dbReference>